<evidence type="ECO:0000259" key="7">
    <source>
        <dbReference type="Pfam" id="PF01425"/>
    </source>
</evidence>
<dbReference type="OrthoDB" id="6428749at2759"/>
<evidence type="ECO:0000256" key="6">
    <source>
        <dbReference type="PIRSR" id="PIRSR001221-2"/>
    </source>
</evidence>
<dbReference type="Pfam" id="PF01425">
    <property type="entry name" value="Amidase"/>
    <property type="match status" value="1"/>
</dbReference>
<feature type="binding site" evidence="6">
    <location>
        <position position="215"/>
    </location>
    <ligand>
        <name>substrate</name>
    </ligand>
</feature>
<dbReference type="AlphaFoldDB" id="A0A3D8R8X0"/>
<keyword evidence="4 8" id="KW-0378">Hydrolase</keyword>
<dbReference type="InterPro" id="IPR036928">
    <property type="entry name" value="AS_sf"/>
</dbReference>
<feature type="binding site" evidence="6">
    <location>
        <position position="189"/>
    </location>
    <ligand>
        <name>substrate</name>
    </ligand>
</feature>
<protein>
    <recommendedName>
        <fullName evidence="3">amidase</fullName>
        <ecNumber evidence="3">3.5.1.4</ecNumber>
    </recommendedName>
</protein>
<dbReference type="RefSeq" id="XP_026601034.1">
    <property type="nucleotide sequence ID" value="XM_026750030.1"/>
</dbReference>
<gene>
    <name evidence="8" type="ORF">DSM5745_08014</name>
</gene>
<name>A0A3D8R8X0_9EURO</name>
<feature type="binding site" evidence="6">
    <location>
        <begin position="236"/>
        <end position="239"/>
    </location>
    <ligand>
        <name>substrate</name>
    </ligand>
</feature>
<evidence type="ECO:0000256" key="4">
    <source>
        <dbReference type="ARBA" id="ARBA00022801"/>
    </source>
</evidence>
<proteinExistence type="inferred from homology"/>
<dbReference type="EMBL" id="PVWQ01000010">
    <property type="protein sequence ID" value="RDW70503.1"/>
    <property type="molecule type" value="Genomic_DNA"/>
</dbReference>
<reference evidence="8 9" key="1">
    <citation type="journal article" date="2018" name="IMA Fungus">
        <title>IMA Genome-F 9: Draft genome sequence of Annulohypoxylon stygium, Aspergillus mulundensis, Berkeleyomyces basicola (syn. Thielaviopsis basicola), Ceratocystis smalleyi, two Cercospora beticola strains, Coleophoma cylindrospora, Fusarium fracticaudum, Phialophora cf. hyalina, and Morchella septimelata.</title>
        <authorList>
            <person name="Wingfield B.D."/>
            <person name="Bills G.F."/>
            <person name="Dong Y."/>
            <person name="Huang W."/>
            <person name="Nel W.J."/>
            <person name="Swalarsk-Parry B.S."/>
            <person name="Vaghefi N."/>
            <person name="Wilken P.M."/>
            <person name="An Z."/>
            <person name="de Beer Z.W."/>
            <person name="De Vos L."/>
            <person name="Chen L."/>
            <person name="Duong T.A."/>
            <person name="Gao Y."/>
            <person name="Hammerbacher A."/>
            <person name="Kikkert J.R."/>
            <person name="Li Y."/>
            <person name="Li H."/>
            <person name="Li K."/>
            <person name="Li Q."/>
            <person name="Liu X."/>
            <person name="Ma X."/>
            <person name="Naidoo K."/>
            <person name="Pethybridge S.J."/>
            <person name="Sun J."/>
            <person name="Steenkamp E.T."/>
            <person name="van der Nest M.A."/>
            <person name="van Wyk S."/>
            <person name="Wingfield M.J."/>
            <person name="Xiong C."/>
            <person name="Yue Q."/>
            <person name="Zhang X."/>
        </authorList>
    </citation>
    <scope>NUCLEOTIDE SEQUENCE [LARGE SCALE GENOMIC DNA]</scope>
    <source>
        <strain evidence="8 9">DSM 5745</strain>
    </source>
</reference>
<dbReference type="Gene3D" id="3.90.1300.10">
    <property type="entry name" value="Amidase signature (AS) domain"/>
    <property type="match status" value="1"/>
</dbReference>
<feature type="active site" description="Acyl-ester intermediate" evidence="5">
    <location>
        <position position="239"/>
    </location>
</feature>
<dbReference type="SUPFAM" id="SSF75304">
    <property type="entry name" value="Amidase signature (AS) enzymes"/>
    <property type="match status" value="1"/>
</dbReference>
<comment type="caution">
    <text evidence="8">The sequence shown here is derived from an EMBL/GenBank/DDBJ whole genome shotgun (WGS) entry which is preliminary data.</text>
</comment>
<evidence type="ECO:0000256" key="5">
    <source>
        <dbReference type="PIRSR" id="PIRSR001221-1"/>
    </source>
</evidence>
<sequence>MADTKIETKLFWEELAATKRQTLASSIPEEWAIPPHMLPAESVLDVATWPATSGWFTPDELAITSRSAGDLLSMLASGQLTSEAVTRAFCKRAAAAHQLTNCLSETCFDRAIASAKARDDALAQTGKPIGPLHGLPISLKDSFNLRGVDSVVGISAYIGDPAQSDATLVQLLEKAGAVFYVKTSVPTAMLIGETVNNVLGRTVNPLNRKTTSGGSSGGESSLIAMKGSPLGIGTDIAGSLRMPAACTGLFTLRPSFGRFPSRNCRSSLPGQEALLAVNGPIASTLADVELYSKIVVDAQPWLQDPKCLPIPWRPVEVPAKLRIAVMWHDGHVRPTPPVTRALREITSKLKLAGHEVIDWDTVEQKHGLSLLMRMIVADGGKIIDKLLEKTGEPWRAELWYHRAAAELSTSEMWQLQAERSMFQTRYLDLWNEAGIDAILCPTMAFNTVENGKFRHLGYTGVFNVLDYPAVSFPTGLAVDKTVDKPDPAYIPLGPDCEAINTEYNEHLMHGMPISLQLVARRLEEERLLAMCRRVLEAVG</sequence>
<dbReference type="Proteomes" id="UP000256690">
    <property type="component" value="Unassembled WGS sequence"/>
</dbReference>
<dbReference type="PANTHER" id="PTHR46072">
    <property type="entry name" value="AMIDASE-RELATED-RELATED"/>
    <property type="match status" value="1"/>
</dbReference>
<dbReference type="InterPro" id="IPR020556">
    <property type="entry name" value="Amidase_CS"/>
</dbReference>
<dbReference type="InterPro" id="IPR023631">
    <property type="entry name" value="Amidase_dom"/>
</dbReference>
<dbReference type="GO" id="GO:0004040">
    <property type="term" value="F:amidase activity"/>
    <property type="evidence" value="ECO:0007669"/>
    <property type="project" value="UniProtKB-EC"/>
</dbReference>
<comment type="similarity">
    <text evidence="2">Belongs to the amidase family.</text>
</comment>
<dbReference type="PANTHER" id="PTHR46072:SF11">
    <property type="entry name" value="AMIDASE-RELATED"/>
    <property type="match status" value="1"/>
</dbReference>
<evidence type="ECO:0000256" key="3">
    <source>
        <dbReference type="ARBA" id="ARBA00012922"/>
    </source>
</evidence>
<accession>A0A3D8R8X0</accession>
<feature type="active site" description="Charge relay system" evidence="5">
    <location>
        <position position="215"/>
    </location>
</feature>
<dbReference type="PIRSF" id="PIRSF001221">
    <property type="entry name" value="Amidase_fungi"/>
    <property type="match status" value="1"/>
</dbReference>
<evidence type="ECO:0000313" key="8">
    <source>
        <dbReference type="EMBL" id="RDW70503.1"/>
    </source>
</evidence>
<feature type="active site" description="Charge relay system" evidence="5">
    <location>
        <position position="140"/>
    </location>
</feature>
<dbReference type="PROSITE" id="PS00571">
    <property type="entry name" value="AMIDASES"/>
    <property type="match status" value="1"/>
</dbReference>
<organism evidence="8 9">
    <name type="scientific">Aspergillus mulundensis</name>
    <dbReference type="NCBI Taxonomy" id="1810919"/>
    <lineage>
        <taxon>Eukaryota</taxon>
        <taxon>Fungi</taxon>
        <taxon>Dikarya</taxon>
        <taxon>Ascomycota</taxon>
        <taxon>Pezizomycotina</taxon>
        <taxon>Eurotiomycetes</taxon>
        <taxon>Eurotiomycetidae</taxon>
        <taxon>Eurotiales</taxon>
        <taxon>Aspergillaceae</taxon>
        <taxon>Aspergillus</taxon>
        <taxon>Aspergillus subgen. Nidulantes</taxon>
    </lineage>
</organism>
<dbReference type="GeneID" id="38118384"/>
<evidence type="ECO:0000313" key="9">
    <source>
        <dbReference type="Proteomes" id="UP000256690"/>
    </source>
</evidence>
<dbReference type="STRING" id="1810919.A0A3D8R8X0"/>
<dbReference type="EC" id="3.5.1.4" evidence="3"/>
<feature type="domain" description="Amidase" evidence="7">
    <location>
        <begin position="85"/>
        <end position="528"/>
    </location>
</feature>
<evidence type="ECO:0000256" key="1">
    <source>
        <dbReference type="ARBA" id="ARBA00001311"/>
    </source>
</evidence>
<comment type="catalytic activity">
    <reaction evidence="1">
        <text>a monocarboxylic acid amide + H2O = a monocarboxylate + NH4(+)</text>
        <dbReference type="Rhea" id="RHEA:12020"/>
        <dbReference type="ChEBI" id="CHEBI:15377"/>
        <dbReference type="ChEBI" id="CHEBI:28938"/>
        <dbReference type="ChEBI" id="CHEBI:35757"/>
        <dbReference type="ChEBI" id="CHEBI:83628"/>
        <dbReference type="EC" id="3.5.1.4"/>
    </reaction>
</comment>
<evidence type="ECO:0000256" key="2">
    <source>
        <dbReference type="ARBA" id="ARBA00009199"/>
    </source>
</evidence>
<keyword evidence="9" id="KW-1185">Reference proteome</keyword>